<sequence length="59" mass="7003">FAQHAIACVLCELLCLELFTVFFQHENRFRYKFFDIVQFSRSCKRLSLSADDLIILSQK</sequence>
<gene>
    <name evidence="1" type="ORF">CGS58_09395</name>
</gene>
<comment type="caution">
    <text evidence="1">The sequence shown here is derived from an EMBL/GenBank/DDBJ whole genome shotgun (WGS) entry which is preliminary data.</text>
</comment>
<reference evidence="1 2" key="1">
    <citation type="journal article" date="2017" name="Front. Microbiol.">
        <title>New Insights into the Diversity of the Genus Faecalibacterium.</title>
        <authorList>
            <person name="Benevides L."/>
            <person name="Burman S."/>
            <person name="Martin R."/>
            <person name="Robert V."/>
            <person name="Thomas M."/>
            <person name="Miquel S."/>
            <person name="Chain F."/>
            <person name="Sokol H."/>
            <person name="Bermudez-Humaran L.G."/>
            <person name="Morrison M."/>
            <person name="Langella P."/>
            <person name="Azevedo V.A."/>
            <person name="Chatel J.M."/>
            <person name="Soares S."/>
        </authorList>
    </citation>
    <scope>NUCLEOTIDE SEQUENCE [LARGE SCALE GENOMIC DNA]</scope>
    <source>
        <strain evidence="1 2">CNCM I 4575</strain>
    </source>
</reference>
<dbReference type="EMBL" id="NMTY01000023">
    <property type="protein sequence ID" value="PDX80984.1"/>
    <property type="molecule type" value="Genomic_DNA"/>
</dbReference>
<name>A0A2A7AP59_9FIRM</name>
<dbReference type="AlphaFoldDB" id="A0A2A7AP59"/>
<proteinExistence type="predicted"/>
<evidence type="ECO:0000313" key="2">
    <source>
        <dbReference type="Proteomes" id="UP000220005"/>
    </source>
</evidence>
<feature type="non-terminal residue" evidence="1">
    <location>
        <position position="1"/>
    </location>
</feature>
<accession>A0A2A7AP59</accession>
<evidence type="ECO:0000313" key="1">
    <source>
        <dbReference type="EMBL" id="PDX80984.1"/>
    </source>
</evidence>
<protein>
    <submittedName>
        <fullName evidence="1">Uncharacterized protein</fullName>
    </submittedName>
</protein>
<organism evidence="1 2">
    <name type="scientific">Faecalibacterium prausnitzii</name>
    <dbReference type="NCBI Taxonomy" id="853"/>
    <lineage>
        <taxon>Bacteria</taxon>
        <taxon>Bacillati</taxon>
        <taxon>Bacillota</taxon>
        <taxon>Clostridia</taxon>
        <taxon>Eubacteriales</taxon>
        <taxon>Oscillospiraceae</taxon>
        <taxon>Faecalibacterium</taxon>
    </lineage>
</organism>
<dbReference type="Proteomes" id="UP000220005">
    <property type="component" value="Unassembled WGS sequence"/>
</dbReference>